<dbReference type="GO" id="GO:0030288">
    <property type="term" value="C:outer membrane-bounded periplasmic space"/>
    <property type="evidence" value="ECO:0007669"/>
    <property type="project" value="TreeGrafter"/>
</dbReference>
<comment type="subcellular location">
    <subcellularLocation>
        <location evidence="1">Periplasm</location>
    </subcellularLocation>
</comment>
<dbReference type="EMBL" id="JAAIVB010000010">
    <property type="protein sequence ID" value="NEX60035.1"/>
    <property type="molecule type" value="Genomic_DNA"/>
</dbReference>
<dbReference type="RefSeq" id="WP_163960530.1">
    <property type="nucleotide sequence ID" value="NZ_JAAIVB010000010.1"/>
</dbReference>
<keyword evidence="4" id="KW-0574">Periplasm</keyword>
<keyword evidence="3 6" id="KW-0732">Signal</keyword>
<organism evidence="7 8">
    <name type="scientific">Noviherbaspirillum galbum</name>
    <dbReference type="NCBI Taxonomy" id="2709383"/>
    <lineage>
        <taxon>Bacteria</taxon>
        <taxon>Pseudomonadati</taxon>
        <taxon>Pseudomonadota</taxon>
        <taxon>Betaproteobacteria</taxon>
        <taxon>Burkholderiales</taxon>
        <taxon>Oxalobacteraceae</taxon>
        <taxon>Noviherbaspirillum</taxon>
    </lineage>
</organism>
<evidence type="ECO:0000256" key="1">
    <source>
        <dbReference type="ARBA" id="ARBA00004418"/>
    </source>
</evidence>
<evidence type="ECO:0000313" key="7">
    <source>
        <dbReference type="EMBL" id="NEX60035.1"/>
    </source>
</evidence>
<feature type="compositionally biased region" description="Basic and acidic residues" evidence="5">
    <location>
        <begin position="153"/>
        <end position="164"/>
    </location>
</feature>
<dbReference type="PANTHER" id="PTHR38102:SF1">
    <property type="entry name" value="PERIPLASMIC CHAPERONE SPY"/>
    <property type="match status" value="1"/>
</dbReference>
<dbReference type="Proteomes" id="UP000482155">
    <property type="component" value="Unassembled WGS sequence"/>
</dbReference>
<keyword evidence="8" id="KW-1185">Reference proteome</keyword>
<dbReference type="InterPro" id="IPR012899">
    <property type="entry name" value="LTXXQ"/>
</dbReference>
<feature type="compositionally biased region" description="Pro residues" evidence="5">
    <location>
        <begin position="174"/>
        <end position="189"/>
    </location>
</feature>
<accession>A0A6B3SKZ6</accession>
<evidence type="ECO:0000256" key="5">
    <source>
        <dbReference type="SAM" id="MobiDB-lite"/>
    </source>
</evidence>
<dbReference type="InterPro" id="IPR025961">
    <property type="entry name" value="Metal_resist"/>
</dbReference>
<evidence type="ECO:0000256" key="4">
    <source>
        <dbReference type="ARBA" id="ARBA00022764"/>
    </source>
</evidence>
<evidence type="ECO:0000256" key="3">
    <source>
        <dbReference type="ARBA" id="ARBA00022729"/>
    </source>
</evidence>
<reference evidence="7 8" key="1">
    <citation type="submission" date="2020-02" db="EMBL/GenBank/DDBJ databases">
        <authorList>
            <person name="Kim M.K."/>
        </authorList>
    </citation>
    <scope>NUCLEOTIDE SEQUENCE [LARGE SCALE GENOMIC DNA]</scope>
    <source>
        <strain evidence="7 8">17J57-3</strain>
    </source>
</reference>
<feature type="region of interest" description="Disordered" evidence="5">
    <location>
        <begin position="148"/>
        <end position="189"/>
    </location>
</feature>
<evidence type="ECO:0000256" key="2">
    <source>
        <dbReference type="ARBA" id="ARBA00008441"/>
    </source>
</evidence>
<feature type="signal peptide" evidence="6">
    <location>
        <begin position="1"/>
        <end position="25"/>
    </location>
</feature>
<name>A0A6B3SKZ6_9BURK</name>
<dbReference type="GO" id="GO:0051082">
    <property type="term" value="F:unfolded protein binding"/>
    <property type="evidence" value="ECO:0007669"/>
    <property type="project" value="TreeGrafter"/>
</dbReference>
<dbReference type="CDD" id="cd09916">
    <property type="entry name" value="CpxP_like"/>
    <property type="match status" value="1"/>
</dbReference>
<dbReference type="PANTHER" id="PTHR38102">
    <property type="entry name" value="PERIPLASMIC CHAPERONE SPY"/>
    <property type="match status" value="1"/>
</dbReference>
<dbReference type="Pfam" id="PF13801">
    <property type="entry name" value="Metal_resist"/>
    <property type="match status" value="1"/>
</dbReference>
<gene>
    <name evidence="7" type="ORF">G3574_02990</name>
</gene>
<dbReference type="InterPro" id="IPR052211">
    <property type="entry name" value="Cpx_auxiliary_protein"/>
</dbReference>
<evidence type="ECO:0000313" key="8">
    <source>
        <dbReference type="Proteomes" id="UP000482155"/>
    </source>
</evidence>
<comment type="caution">
    <text evidence="7">The sequence shown here is derived from an EMBL/GenBank/DDBJ whole genome shotgun (WGS) entry which is preliminary data.</text>
</comment>
<feature type="chain" id="PRO_5025565544" evidence="6">
    <location>
        <begin position="26"/>
        <end position="189"/>
    </location>
</feature>
<proteinExistence type="inferred from homology"/>
<sequence length="189" mass="20290">MTSLFRFSGKARLIAAIAASLPLFAGAMPPGMDMPMAHGHDMRGEDRHGNHGPHGGGLMPLLHGLTLDEAQQDKIFQIHHALEPQVRDQHKALMKARKALSELALSGQYSDARGKPIADAIARSSGELALLHARAESQILAVLTPEQRASVETTRKRMEAERGRPMPGMQGTPPGAPGAQMPPMPPAQR</sequence>
<dbReference type="AlphaFoldDB" id="A0A6B3SKZ6"/>
<evidence type="ECO:0000256" key="6">
    <source>
        <dbReference type="SAM" id="SignalP"/>
    </source>
</evidence>
<protein>
    <submittedName>
        <fullName evidence="7">Spy/CpxP family protein refolding chaperone</fullName>
    </submittedName>
</protein>
<comment type="similarity">
    <text evidence="2">Belongs to the CpxP/Spy family.</text>
</comment>
<dbReference type="Gene3D" id="1.20.120.1490">
    <property type="match status" value="1"/>
</dbReference>